<dbReference type="GeneID" id="111248603"/>
<feature type="coiled-coil region" evidence="5">
    <location>
        <begin position="57"/>
        <end position="84"/>
    </location>
</feature>
<dbReference type="OMA" id="DTEHMND"/>
<evidence type="ECO:0000256" key="3">
    <source>
        <dbReference type="ARBA" id="ARBA00022949"/>
    </source>
</evidence>
<evidence type="ECO:0000256" key="4">
    <source>
        <dbReference type="ARBA" id="ARBA00023054"/>
    </source>
</evidence>
<dbReference type="Proteomes" id="UP000594260">
    <property type="component" value="Unplaced"/>
</dbReference>
<dbReference type="GO" id="GO:0005912">
    <property type="term" value="C:adherens junction"/>
    <property type="evidence" value="ECO:0007669"/>
    <property type="project" value="UniProtKB-SubCell"/>
</dbReference>
<sequence length="329" mass="37282">MWQLAFSFCRVLCMPKTDMASRTHPRGRPSNDELLQRGAREVLGWLERVETQHLHLVVEYNAKMRDMARAVEQHRQEVVQLKELIYPRIPAQRNAKFQSENEELRNMCCFLDDERERAHKLVTEWRRFGRYTASILSHELNSYHTKLNQLESRQNRILSGSGFRWEPTNAKPDLLEATPASTQNQSKDHSDKEDSSSEATSSSATATQTRQAMSSTELTPTISAESVGSGTTQSHESDQRRSIADNVADAFKVLELHEQLECDPMSDREKALIRDMCNVVWNKLEQHYSPTIQQIAASEGDTENQRQPASLAVALESKPTSPVAGVSGT</sequence>
<accession>A0A7M7JUD7</accession>
<feature type="compositionally biased region" description="Polar residues" evidence="6">
    <location>
        <begin position="217"/>
        <end position="234"/>
    </location>
</feature>
<feature type="compositionally biased region" description="Basic and acidic residues" evidence="6">
    <location>
        <begin position="186"/>
        <end position="195"/>
    </location>
</feature>
<keyword evidence="8" id="KW-1185">Reference proteome</keyword>
<keyword evidence="3" id="KW-0965">Cell junction</keyword>
<dbReference type="OrthoDB" id="10056395at2759"/>
<evidence type="ECO:0000256" key="5">
    <source>
        <dbReference type="SAM" id="Coils"/>
    </source>
</evidence>
<evidence type="ECO:0000256" key="6">
    <source>
        <dbReference type="SAM" id="MobiDB-lite"/>
    </source>
</evidence>
<dbReference type="KEGG" id="vde:111248603"/>
<dbReference type="Pfam" id="PF10226">
    <property type="entry name" value="CCDC85"/>
    <property type="match status" value="1"/>
</dbReference>
<dbReference type="GO" id="GO:0045892">
    <property type="term" value="P:negative regulation of DNA-templated transcription"/>
    <property type="evidence" value="ECO:0007669"/>
    <property type="project" value="TreeGrafter"/>
</dbReference>
<feature type="compositionally biased region" description="Low complexity" evidence="6">
    <location>
        <begin position="197"/>
        <end position="216"/>
    </location>
</feature>
<dbReference type="AlphaFoldDB" id="A0A7M7JUD7"/>
<dbReference type="RefSeq" id="XP_022656932.1">
    <property type="nucleotide sequence ID" value="XM_022801197.1"/>
</dbReference>
<evidence type="ECO:0000313" key="8">
    <source>
        <dbReference type="Proteomes" id="UP000594260"/>
    </source>
</evidence>
<protein>
    <submittedName>
        <fullName evidence="7">Uncharacterized protein</fullName>
    </submittedName>
</protein>
<dbReference type="FunCoup" id="A0A7M7JUD7">
    <property type="interactions" value="93"/>
</dbReference>
<dbReference type="EnsemblMetazoa" id="XM_022801197">
    <property type="protein sequence ID" value="XP_022656932"/>
    <property type="gene ID" value="LOC111248603"/>
</dbReference>
<dbReference type="PANTHER" id="PTHR13546:SF15">
    <property type="entry name" value="CCDC85"/>
    <property type="match status" value="1"/>
</dbReference>
<keyword evidence="4 5" id="KW-0175">Coiled coil</keyword>
<dbReference type="GO" id="GO:0005634">
    <property type="term" value="C:nucleus"/>
    <property type="evidence" value="ECO:0007669"/>
    <property type="project" value="TreeGrafter"/>
</dbReference>
<proteinExistence type="inferred from homology"/>
<dbReference type="PANTHER" id="PTHR13546">
    <property type="entry name" value="RE60986P"/>
    <property type="match status" value="1"/>
</dbReference>
<evidence type="ECO:0000256" key="1">
    <source>
        <dbReference type="ARBA" id="ARBA00004536"/>
    </source>
</evidence>
<dbReference type="InterPro" id="IPR019359">
    <property type="entry name" value="CCDC85"/>
</dbReference>
<evidence type="ECO:0000256" key="2">
    <source>
        <dbReference type="ARBA" id="ARBA00009052"/>
    </source>
</evidence>
<organism evidence="7 8">
    <name type="scientific">Varroa destructor</name>
    <name type="common">Honeybee mite</name>
    <dbReference type="NCBI Taxonomy" id="109461"/>
    <lineage>
        <taxon>Eukaryota</taxon>
        <taxon>Metazoa</taxon>
        <taxon>Ecdysozoa</taxon>
        <taxon>Arthropoda</taxon>
        <taxon>Chelicerata</taxon>
        <taxon>Arachnida</taxon>
        <taxon>Acari</taxon>
        <taxon>Parasitiformes</taxon>
        <taxon>Mesostigmata</taxon>
        <taxon>Gamasina</taxon>
        <taxon>Dermanyssoidea</taxon>
        <taxon>Varroidae</taxon>
        <taxon>Varroa</taxon>
    </lineage>
</organism>
<reference evidence="7" key="1">
    <citation type="submission" date="2021-01" db="UniProtKB">
        <authorList>
            <consortium name="EnsemblMetazoa"/>
        </authorList>
    </citation>
    <scope>IDENTIFICATION</scope>
</reference>
<feature type="region of interest" description="Disordered" evidence="6">
    <location>
        <begin position="297"/>
        <end position="329"/>
    </location>
</feature>
<comment type="subcellular location">
    <subcellularLocation>
        <location evidence="1">Cell junction</location>
        <location evidence="1">Adherens junction</location>
    </subcellularLocation>
</comment>
<name>A0A7M7JUD7_VARDE</name>
<comment type="similarity">
    <text evidence="2">Belongs to the CCDC85 family.</text>
</comment>
<evidence type="ECO:0000313" key="7">
    <source>
        <dbReference type="EnsemblMetazoa" id="XP_022656932"/>
    </source>
</evidence>
<feature type="region of interest" description="Disordered" evidence="6">
    <location>
        <begin position="176"/>
        <end position="241"/>
    </location>
</feature>
<dbReference type="InParanoid" id="A0A7M7JUD7"/>